<dbReference type="GO" id="GO:0016020">
    <property type="term" value="C:membrane"/>
    <property type="evidence" value="ECO:0007669"/>
    <property type="project" value="UniProtKB-SubCell"/>
</dbReference>
<dbReference type="KEGG" id="psco:LY89DRAFT_782963"/>
<dbReference type="GO" id="GO:0071944">
    <property type="term" value="C:cell periphery"/>
    <property type="evidence" value="ECO:0007669"/>
    <property type="project" value="UniProtKB-ARBA"/>
</dbReference>
<evidence type="ECO:0000313" key="9">
    <source>
        <dbReference type="Proteomes" id="UP000070700"/>
    </source>
</evidence>
<dbReference type="RefSeq" id="XP_018070037.1">
    <property type="nucleotide sequence ID" value="XM_018222631.1"/>
</dbReference>
<evidence type="ECO:0000256" key="7">
    <source>
        <dbReference type="SAM" id="SignalP"/>
    </source>
</evidence>
<feature type="region of interest" description="Disordered" evidence="5">
    <location>
        <begin position="132"/>
        <end position="160"/>
    </location>
</feature>
<evidence type="ECO:0000256" key="5">
    <source>
        <dbReference type="SAM" id="MobiDB-lite"/>
    </source>
</evidence>
<reference evidence="8 9" key="1">
    <citation type="submission" date="2015-10" db="EMBL/GenBank/DDBJ databases">
        <title>Full genome of DAOMC 229536 Phialocephala scopiformis, a fungal endophyte of spruce producing the potent anti-insectan compound rugulosin.</title>
        <authorList>
            <consortium name="DOE Joint Genome Institute"/>
            <person name="Walker A.K."/>
            <person name="Frasz S.L."/>
            <person name="Seifert K.A."/>
            <person name="Miller J.D."/>
            <person name="Mondo S.J."/>
            <person name="Labutti K."/>
            <person name="Lipzen A."/>
            <person name="Dockter R."/>
            <person name="Kennedy M."/>
            <person name="Grigoriev I.V."/>
            <person name="Spatafora J.W."/>
        </authorList>
    </citation>
    <scope>NUCLEOTIDE SEQUENCE [LARGE SCALE GENOMIC DNA]</scope>
    <source>
        <strain evidence="8 9">CBS 120377</strain>
    </source>
</reference>
<organism evidence="8 9">
    <name type="scientific">Mollisia scopiformis</name>
    <name type="common">Conifer needle endophyte fungus</name>
    <name type="synonym">Phialocephala scopiformis</name>
    <dbReference type="NCBI Taxonomy" id="149040"/>
    <lineage>
        <taxon>Eukaryota</taxon>
        <taxon>Fungi</taxon>
        <taxon>Dikarya</taxon>
        <taxon>Ascomycota</taxon>
        <taxon>Pezizomycotina</taxon>
        <taxon>Leotiomycetes</taxon>
        <taxon>Helotiales</taxon>
        <taxon>Mollisiaceae</taxon>
        <taxon>Mollisia</taxon>
    </lineage>
</organism>
<name>A0A194X784_MOLSC</name>
<evidence type="ECO:0000313" key="8">
    <source>
        <dbReference type="EMBL" id="KUJ15682.1"/>
    </source>
</evidence>
<dbReference type="PANTHER" id="PTHR15549">
    <property type="entry name" value="PAIRED IMMUNOGLOBULIN-LIKE TYPE 2 RECEPTOR"/>
    <property type="match status" value="1"/>
</dbReference>
<evidence type="ECO:0000256" key="2">
    <source>
        <dbReference type="ARBA" id="ARBA00022692"/>
    </source>
</evidence>
<evidence type="ECO:0000256" key="4">
    <source>
        <dbReference type="ARBA" id="ARBA00023136"/>
    </source>
</evidence>
<feature type="signal peptide" evidence="7">
    <location>
        <begin position="1"/>
        <end position="23"/>
    </location>
</feature>
<keyword evidence="4 6" id="KW-0472">Membrane</keyword>
<feature type="chain" id="PRO_5008267928" evidence="7">
    <location>
        <begin position="24"/>
        <end position="212"/>
    </location>
</feature>
<evidence type="ECO:0000256" key="1">
    <source>
        <dbReference type="ARBA" id="ARBA00004167"/>
    </source>
</evidence>
<keyword evidence="7" id="KW-0732">Signal</keyword>
<feature type="transmembrane region" description="Helical" evidence="6">
    <location>
        <begin position="168"/>
        <end position="191"/>
    </location>
</feature>
<dbReference type="InParanoid" id="A0A194X784"/>
<comment type="subcellular location">
    <subcellularLocation>
        <location evidence="1">Membrane</location>
        <topology evidence="1">Single-pass membrane protein</topology>
    </subcellularLocation>
</comment>
<dbReference type="AlphaFoldDB" id="A0A194X784"/>
<gene>
    <name evidence="8" type="ORF">LY89DRAFT_782963</name>
</gene>
<dbReference type="Proteomes" id="UP000070700">
    <property type="component" value="Unassembled WGS sequence"/>
</dbReference>
<accession>A0A194X784</accession>
<protein>
    <submittedName>
        <fullName evidence="8">Uncharacterized protein</fullName>
    </submittedName>
</protein>
<evidence type="ECO:0000256" key="3">
    <source>
        <dbReference type="ARBA" id="ARBA00022989"/>
    </source>
</evidence>
<dbReference type="EMBL" id="KQ947417">
    <property type="protein sequence ID" value="KUJ15682.1"/>
    <property type="molecule type" value="Genomic_DNA"/>
</dbReference>
<proteinExistence type="predicted"/>
<dbReference type="InterPro" id="IPR051694">
    <property type="entry name" value="Immunoregulatory_rcpt-like"/>
</dbReference>
<keyword evidence="2 6" id="KW-0812">Transmembrane</keyword>
<keyword evidence="3 6" id="KW-1133">Transmembrane helix</keyword>
<keyword evidence="9" id="KW-1185">Reference proteome</keyword>
<dbReference type="OrthoDB" id="3564128at2759"/>
<evidence type="ECO:0000256" key="6">
    <source>
        <dbReference type="SAM" id="Phobius"/>
    </source>
</evidence>
<dbReference type="GeneID" id="28832357"/>
<sequence length="212" mass="22885">MSSLVKQLLKLLSAIWLFSNTVAGVGRFTNPPGPDGALTLHIGQQYTIEWEYAENTYPELSLGLIAEANGNVFWLLSNEMNYTSQNYVWNPITLGNRITLAQGHTFNFLLVNGTKFGEQVLSPEFAITNTNTSSTSGAATATPTTLSTPTSSSSPSSSSSGLSTGAKAGIGVGVAVAVILALTALFFALRYRRRAKQNERMNKRRTSMWIVV</sequence>